<gene>
    <name evidence="2" type="ORF">BDY17DRAFT_288866</name>
</gene>
<dbReference type="PANTHER" id="PTHR47064">
    <property type="entry name" value="PUTATIVE (AFU_ORTHOLOGUE AFUA_1G08990)-RELATED"/>
    <property type="match status" value="1"/>
</dbReference>
<proteinExistence type="predicted"/>
<feature type="domain" description="SMP-30/Gluconolactonase/LRE-like region" evidence="1">
    <location>
        <begin position="149"/>
        <end position="324"/>
    </location>
</feature>
<dbReference type="InterPro" id="IPR011042">
    <property type="entry name" value="6-blade_b-propeller_TolB-like"/>
</dbReference>
<dbReference type="GeneID" id="54473263"/>
<dbReference type="OrthoDB" id="423498at2759"/>
<evidence type="ECO:0000313" key="2">
    <source>
        <dbReference type="EMBL" id="KAF2487383.1"/>
    </source>
</evidence>
<dbReference type="PANTHER" id="PTHR47064:SF2">
    <property type="entry name" value="SMP-30_GLUCONOLACTONASE_LRE-LIKE REGION DOMAIN-CONTAINING PROTEIN-RELATED"/>
    <property type="match status" value="1"/>
</dbReference>
<dbReference type="AlphaFoldDB" id="A0A6A6Q6X2"/>
<dbReference type="InterPro" id="IPR013658">
    <property type="entry name" value="SGL"/>
</dbReference>
<dbReference type="RefSeq" id="XP_033593952.1">
    <property type="nucleotide sequence ID" value="XM_033732261.1"/>
</dbReference>
<evidence type="ECO:0000259" key="1">
    <source>
        <dbReference type="Pfam" id="PF08450"/>
    </source>
</evidence>
<sequence>MSVRSRIHRVSYAERTQCASSSLQAHANQPYFALYDEAFANILGSNPSIELALENEFPLFHEAGVYLPQQDAFYITSNRFVPKNSSEQTILVGKLTRSNGTWEYDIIDTDVVMGNGGINYKEGVVFCDQGSKTRPGGLVHMEVHPPYQTKPLIDGFHSRLFNSVNDVVVHSDGSLWFTDPLYGHEQGFRERPALPCQVYRFSESTGDIRVVADGFNRPNGLCFSPDEQTMYITDTDYIHGDGTTDLSRVSTIYAFDVIARHGSHFLANRRVFAMASFGAPDGIKCDLEGNVYSGCGDGVNVWSPGAKLLGKVVIPGGVANFCFARKGELLLLNETRVWIVNIDKKVQGALLKNMGTEVE</sequence>
<name>A0A6A6Q6X2_9PEZI</name>
<dbReference type="Pfam" id="PF08450">
    <property type="entry name" value="SGL"/>
    <property type="match status" value="1"/>
</dbReference>
<dbReference type="InterPro" id="IPR052988">
    <property type="entry name" value="Oryzine_lactonohydrolase"/>
</dbReference>
<accession>A0A6A6Q6X2</accession>
<dbReference type="EMBL" id="MU001631">
    <property type="protein sequence ID" value="KAF2487383.1"/>
    <property type="molecule type" value="Genomic_DNA"/>
</dbReference>
<organism evidence="2 3">
    <name type="scientific">Neohortaea acidophila</name>
    <dbReference type="NCBI Taxonomy" id="245834"/>
    <lineage>
        <taxon>Eukaryota</taxon>
        <taxon>Fungi</taxon>
        <taxon>Dikarya</taxon>
        <taxon>Ascomycota</taxon>
        <taxon>Pezizomycotina</taxon>
        <taxon>Dothideomycetes</taxon>
        <taxon>Dothideomycetidae</taxon>
        <taxon>Mycosphaerellales</taxon>
        <taxon>Teratosphaeriaceae</taxon>
        <taxon>Neohortaea</taxon>
    </lineage>
</organism>
<keyword evidence="3" id="KW-1185">Reference proteome</keyword>
<dbReference type="SUPFAM" id="SSF63829">
    <property type="entry name" value="Calcium-dependent phosphotriesterase"/>
    <property type="match status" value="1"/>
</dbReference>
<reference evidence="2" key="1">
    <citation type="journal article" date="2020" name="Stud. Mycol.">
        <title>101 Dothideomycetes genomes: a test case for predicting lifestyles and emergence of pathogens.</title>
        <authorList>
            <person name="Haridas S."/>
            <person name="Albert R."/>
            <person name="Binder M."/>
            <person name="Bloem J."/>
            <person name="Labutti K."/>
            <person name="Salamov A."/>
            <person name="Andreopoulos B."/>
            <person name="Baker S."/>
            <person name="Barry K."/>
            <person name="Bills G."/>
            <person name="Bluhm B."/>
            <person name="Cannon C."/>
            <person name="Castanera R."/>
            <person name="Culley D."/>
            <person name="Daum C."/>
            <person name="Ezra D."/>
            <person name="Gonzalez J."/>
            <person name="Henrissat B."/>
            <person name="Kuo A."/>
            <person name="Liang C."/>
            <person name="Lipzen A."/>
            <person name="Lutzoni F."/>
            <person name="Magnuson J."/>
            <person name="Mondo S."/>
            <person name="Nolan M."/>
            <person name="Ohm R."/>
            <person name="Pangilinan J."/>
            <person name="Park H.-J."/>
            <person name="Ramirez L."/>
            <person name="Alfaro M."/>
            <person name="Sun H."/>
            <person name="Tritt A."/>
            <person name="Yoshinaga Y."/>
            <person name="Zwiers L.-H."/>
            <person name="Turgeon B."/>
            <person name="Goodwin S."/>
            <person name="Spatafora J."/>
            <person name="Crous P."/>
            <person name="Grigoriev I."/>
        </authorList>
    </citation>
    <scope>NUCLEOTIDE SEQUENCE</scope>
    <source>
        <strain evidence="2">CBS 113389</strain>
    </source>
</reference>
<dbReference type="Gene3D" id="2.120.10.30">
    <property type="entry name" value="TolB, C-terminal domain"/>
    <property type="match status" value="1"/>
</dbReference>
<protein>
    <recommendedName>
        <fullName evidence="1">SMP-30/Gluconolactonase/LRE-like region domain-containing protein</fullName>
    </recommendedName>
</protein>
<evidence type="ECO:0000313" key="3">
    <source>
        <dbReference type="Proteomes" id="UP000799767"/>
    </source>
</evidence>
<dbReference type="Proteomes" id="UP000799767">
    <property type="component" value="Unassembled WGS sequence"/>
</dbReference>